<organism evidence="2 3">
    <name type="scientific">Senna tora</name>
    <dbReference type="NCBI Taxonomy" id="362788"/>
    <lineage>
        <taxon>Eukaryota</taxon>
        <taxon>Viridiplantae</taxon>
        <taxon>Streptophyta</taxon>
        <taxon>Embryophyta</taxon>
        <taxon>Tracheophyta</taxon>
        <taxon>Spermatophyta</taxon>
        <taxon>Magnoliopsida</taxon>
        <taxon>eudicotyledons</taxon>
        <taxon>Gunneridae</taxon>
        <taxon>Pentapetalae</taxon>
        <taxon>rosids</taxon>
        <taxon>fabids</taxon>
        <taxon>Fabales</taxon>
        <taxon>Fabaceae</taxon>
        <taxon>Caesalpinioideae</taxon>
        <taxon>Cassia clade</taxon>
        <taxon>Senna</taxon>
    </lineage>
</organism>
<dbReference type="EMBL" id="JAAIUW010000008">
    <property type="protein sequence ID" value="KAF7820113.1"/>
    <property type="molecule type" value="Genomic_DNA"/>
</dbReference>
<evidence type="ECO:0000313" key="2">
    <source>
        <dbReference type="EMBL" id="KAF7820113.1"/>
    </source>
</evidence>
<protein>
    <submittedName>
        <fullName evidence="2">Uncharacterized protein</fullName>
    </submittedName>
</protein>
<dbReference type="Proteomes" id="UP000634136">
    <property type="component" value="Unassembled WGS sequence"/>
</dbReference>
<sequence length="66" mass="7390">MEYMKDAGKIRHVSPKIQSHALKHERVMYSCFNFIDGTSNSTPSPPQNALIGSFETNKAQGARHKT</sequence>
<feature type="region of interest" description="Disordered" evidence="1">
    <location>
        <begin position="40"/>
        <end position="66"/>
    </location>
</feature>
<proteinExistence type="predicted"/>
<gene>
    <name evidence="2" type="ORF">G2W53_025568</name>
</gene>
<name>A0A834WGL6_9FABA</name>
<keyword evidence="3" id="KW-1185">Reference proteome</keyword>
<accession>A0A834WGL6</accession>
<evidence type="ECO:0000313" key="3">
    <source>
        <dbReference type="Proteomes" id="UP000634136"/>
    </source>
</evidence>
<comment type="caution">
    <text evidence="2">The sequence shown here is derived from an EMBL/GenBank/DDBJ whole genome shotgun (WGS) entry which is preliminary data.</text>
</comment>
<evidence type="ECO:0000256" key="1">
    <source>
        <dbReference type="SAM" id="MobiDB-lite"/>
    </source>
</evidence>
<dbReference type="AlphaFoldDB" id="A0A834WGL6"/>
<reference evidence="2" key="1">
    <citation type="submission" date="2020-09" db="EMBL/GenBank/DDBJ databases">
        <title>Genome-Enabled Discovery of Anthraquinone Biosynthesis in Senna tora.</title>
        <authorList>
            <person name="Kang S.-H."/>
            <person name="Pandey R.P."/>
            <person name="Lee C.-M."/>
            <person name="Sim J.-S."/>
            <person name="Jeong J.-T."/>
            <person name="Choi B.-S."/>
            <person name="Jung M."/>
            <person name="Ginzburg D."/>
            <person name="Zhao K."/>
            <person name="Won S.Y."/>
            <person name="Oh T.-J."/>
            <person name="Yu Y."/>
            <person name="Kim N.-H."/>
            <person name="Lee O.R."/>
            <person name="Lee T.-H."/>
            <person name="Bashyal P."/>
            <person name="Kim T.-S."/>
            <person name="Lee W.-H."/>
            <person name="Kawkins C."/>
            <person name="Kim C.-K."/>
            <person name="Kim J.S."/>
            <person name="Ahn B.O."/>
            <person name="Rhee S.Y."/>
            <person name="Sohng J.K."/>
        </authorList>
    </citation>
    <scope>NUCLEOTIDE SEQUENCE</scope>
    <source>
        <tissue evidence="2">Leaf</tissue>
    </source>
</reference>